<sequence>MIMQMLDFDSSKPRSFVRCYQMEDFFPFLVPNNVKGITKESSNCWFYNLKTIKINFQGMKTEMRLVKFLLRASVSLELLVLVVAPKYGLQMQEIETRK</sequence>
<gene>
    <name evidence="1" type="ORF">Scep_004377</name>
</gene>
<evidence type="ECO:0000313" key="1">
    <source>
        <dbReference type="EMBL" id="KAK9157803.1"/>
    </source>
</evidence>
<accession>A0AAP0KTT2</accession>
<organism evidence="1 2">
    <name type="scientific">Stephania cephalantha</name>
    <dbReference type="NCBI Taxonomy" id="152367"/>
    <lineage>
        <taxon>Eukaryota</taxon>
        <taxon>Viridiplantae</taxon>
        <taxon>Streptophyta</taxon>
        <taxon>Embryophyta</taxon>
        <taxon>Tracheophyta</taxon>
        <taxon>Spermatophyta</taxon>
        <taxon>Magnoliopsida</taxon>
        <taxon>Ranunculales</taxon>
        <taxon>Menispermaceae</taxon>
        <taxon>Menispermoideae</taxon>
        <taxon>Cissampelideae</taxon>
        <taxon>Stephania</taxon>
    </lineage>
</organism>
<comment type="caution">
    <text evidence="1">The sequence shown here is derived from an EMBL/GenBank/DDBJ whole genome shotgun (WGS) entry which is preliminary data.</text>
</comment>
<evidence type="ECO:0000313" key="2">
    <source>
        <dbReference type="Proteomes" id="UP001419268"/>
    </source>
</evidence>
<proteinExistence type="predicted"/>
<reference evidence="1 2" key="1">
    <citation type="submission" date="2024-01" db="EMBL/GenBank/DDBJ databases">
        <title>Genome assemblies of Stephania.</title>
        <authorList>
            <person name="Yang L."/>
        </authorList>
    </citation>
    <scope>NUCLEOTIDE SEQUENCE [LARGE SCALE GENOMIC DNA]</scope>
    <source>
        <strain evidence="1">JXDWG</strain>
        <tissue evidence="1">Leaf</tissue>
    </source>
</reference>
<protein>
    <submittedName>
        <fullName evidence="1">Uncharacterized protein</fullName>
    </submittedName>
</protein>
<dbReference type="EMBL" id="JBBNAG010000002">
    <property type="protein sequence ID" value="KAK9157803.1"/>
    <property type="molecule type" value="Genomic_DNA"/>
</dbReference>
<keyword evidence="2" id="KW-1185">Reference proteome</keyword>
<dbReference type="AlphaFoldDB" id="A0AAP0KTT2"/>
<dbReference type="Proteomes" id="UP001419268">
    <property type="component" value="Unassembled WGS sequence"/>
</dbReference>
<name>A0AAP0KTT2_9MAGN</name>